<name>A0ACC3BX00_PYRYE</name>
<comment type="caution">
    <text evidence="1">The sequence shown here is derived from an EMBL/GenBank/DDBJ whole genome shotgun (WGS) entry which is preliminary data.</text>
</comment>
<keyword evidence="2" id="KW-1185">Reference proteome</keyword>
<protein>
    <submittedName>
        <fullName evidence="1">Uncharacterized protein</fullName>
    </submittedName>
</protein>
<evidence type="ECO:0000313" key="1">
    <source>
        <dbReference type="EMBL" id="KAK1862388.1"/>
    </source>
</evidence>
<gene>
    <name evidence="1" type="ORF">I4F81_004962</name>
</gene>
<proteinExistence type="predicted"/>
<sequence length="636" mass="66449">MVRAFFGRLSDTFGWTFVALLISAYLGVKGSLMQLTTSAQLPYFKKNLGITGTEYQAYGTAAMTPWAMKALIGTISDAVPLFGYHKRNYILLAALGGSLAYVLLATLHIEPSGAALAAFLLFCAQLELATVDLLVEGTYARMMVLHPETGADLVSAVWGLNMGGSFMASAVVGVIADHFNARVIFWVCLPLAAQIIIPIAAGWLPEPSVSPGVRMDKLAAHPALFRLCLAMAVGALGLAFVSLLATPTTQAVYSITASTVLCVAAHVALPTLLARANLYMFLASAFYVAIPGALDFFYTADEACVPGGPHFDMSFYLSWTALVGSVAGALGVAAFQTFLSRAHFRTAFWTTCMVKVAASLFDLVLIKRWNLRIGIGDKVMFLAGDAIIQQVIGMLDFMPAVVLTSKVCPPGVEATVYALLAGFSNFGSNVSRALGVALIKGFGIRTTVPCDFTRLPQLLLLTHVALPLLTVPLVWFLIPDARMTDNLFGEDAAAEGGGDTTAVDVADGGYAKASTDEDGRGGDDGAAAPRATVGDAEVALVTAGAAAGVGGGATVAGPPGRRLFPEERERLVSAAQPVETELDSIYGDDSDASFRSPTPAALAHAAAAVDARERRGSTADAGSGPHGDLPTSPSPR</sequence>
<dbReference type="Proteomes" id="UP000798662">
    <property type="component" value="Chromosome 1"/>
</dbReference>
<evidence type="ECO:0000313" key="2">
    <source>
        <dbReference type="Proteomes" id="UP000798662"/>
    </source>
</evidence>
<organism evidence="1 2">
    <name type="scientific">Pyropia yezoensis</name>
    <name type="common">Susabi-nori</name>
    <name type="synonym">Porphyra yezoensis</name>
    <dbReference type="NCBI Taxonomy" id="2788"/>
    <lineage>
        <taxon>Eukaryota</taxon>
        <taxon>Rhodophyta</taxon>
        <taxon>Bangiophyceae</taxon>
        <taxon>Bangiales</taxon>
        <taxon>Bangiaceae</taxon>
        <taxon>Pyropia</taxon>
    </lineage>
</organism>
<reference evidence="1" key="1">
    <citation type="submission" date="2019-11" db="EMBL/GenBank/DDBJ databases">
        <title>Nori genome reveals adaptations in red seaweeds to the harsh intertidal environment.</title>
        <authorList>
            <person name="Wang D."/>
            <person name="Mao Y."/>
        </authorList>
    </citation>
    <scope>NUCLEOTIDE SEQUENCE</scope>
    <source>
        <tissue evidence="1">Gametophyte</tissue>
    </source>
</reference>
<dbReference type="EMBL" id="CM020618">
    <property type="protein sequence ID" value="KAK1862388.1"/>
    <property type="molecule type" value="Genomic_DNA"/>
</dbReference>
<accession>A0ACC3BX00</accession>